<keyword evidence="7 10" id="KW-0238">DNA-binding</keyword>
<evidence type="ECO:0000313" key="12">
    <source>
        <dbReference type="Proteomes" id="UP001595901"/>
    </source>
</evidence>
<name>A0ABV8CZV7_9STRE</name>
<keyword evidence="4 10" id="KW-0378">Hydrolase</keyword>
<evidence type="ECO:0000256" key="2">
    <source>
        <dbReference type="ARBA" id="ARBA00022723"/>
    </source>
</evidence>
<dbReference type="PANTHER" id="PTHR34353">
    <property type="entry name" value="CRISPR-ASSOCIATED ENDONUCLEASE CAS1 1"/>
    <property type="match status" value="1"/>
</dbReference>
<dbReference type="NCBIfam" id="TIGR00287">
    <property type="entry name" value="cas1"/>
    <property type="match status" value="1"/>
</dbReference>
<evidence type="ECO:0000256" key="9">
    <source>
        <dbReference type="ARBA" id="ARBA00038592"/>
    </source>
</evidence>
<dbReference type="Pfam" id="PF01867">
    <property type="entry name" value="Cas_Cas1"/>
    <property type="match status" value="1"/>
</dbReference>
<evidence type="ECO:0000256" key="10">
    <source>
        <dbReference type="HAMAP-Rule" id="MF_01470"/>
    </source>
</evidence>
<accession>A0ABV8CZV7</accession>
<organism evidence="11 12">
    <name type="scientific">Streptococcus dentapri</name>
    <dbReference type="NCBI Taxonomy" id="573564"/>
    <lineage>
        <taxon>Bacteria</taxon>
        <taxon>Bacillati</taxon>
        <taxon>Bacillota</taxon>
        <taxon>Bacilli</taxon>
        <taxon>Lactobacillales</taxon>
        <taxon>Streptococcaceae</taxon>
        <taxon>Streptococcus</taxon>
    </lineage>
</organism>
<reference evidence="12" key="1">
    <citation type="journal article" date="2019" name="Int. J. Syst. Evol. Microbiol.">
        <title>The Global Catalogue of Microorganisms (GCM) 10K type strain sequencing project: providing services to taxonomists for standard genome sequencing and annotation.</title>
        <authorList>
            <consortium name="The Broad Institute Genomics Platform"/>
            <consortium name="The Broad Institute Genome Sequencing Center for Infectious Disease"/>
            <person name="Wu L."/>
            <person name="Ma J."/>
        </authorList>
    </citation>
    <scope>NUCLEOTIDE SEQUENCE [LARGE SCALE GENOMIC DNA]</scope>
    <source>
        <strain evidence="12">CCUG 58728</strain>
    </source>
</reference>
<dbReference type="Gene3D" id="1.20.120.920">
    <property type="entry name" value="CRISPR-associated endonuclease Cas1, C-terminal domain"/>
    <property type="match status" value="1"/>
</dbReference>
<dbReference type="RefSeq" id="WP_380429889.1">
    <property type="nucleotide sequence ID" value="NZ_JBHSAC010000018.1"/>
</dbReference>
<dbReference type="CDD" id="cd09634">
    <property type="entry name" value="Cas1_I-II-III"/>
    <property type="match status" value="1"/>
</dbReference>
<proteinExistence type="inferred from homology"/>
<evidence type="ECO:0000256" key="8">
    <source>
        <dbReference type="ARBA" id="ARBA00023211"/>
    </source>
</evidence>
<sequence>MSDIYLQGSQLHLSLHNEKIIVRNEEKEIVREVGLDKIDNILIFGQSQLTTQLIRRLALKKVNVFYFTTEGRFISFLDTMREADFEKQKYQAKSHFDDVFRLEIARSILSTKMKHQIHLLKAFDEDKMLSQEDYQRFNNSLKQLETAVTIAEMMGFEGRCAKSYFYYLNLLAPSQFRFYGRSRRPAKDCFNTLLNFGYSILYSFMIGMIRKNGLSQGFGMIHDDRHHHATLASDLMEEWRPIIVDNTVMTILRDGLLTLKDFEECAGGVYLTQHGRKVFLKALSSRMLEIHSFIEEDRKRYSFIYMADMQILSLIKAFQENKPELYIRSYTG</sequence>
<dbReference type="InterPro" id="IPR050646">
    <property type="entry name" value="Cas1"/>
</dbReference>
<evidence type="ECO:0000313" key="11">
    <source>
        <dbReference type="EMBL" id="MFC3931598.1"/>
    </source>
</evidence>
<evidence type="ECO:0000256" key="1">
    <source>
        <dbReference type="ARBA" id="ARBA00022722"/>
    </source>
</evidence>
<keyword evidence="6 10" id="KW-0051">Antiviral defense</keyword>
<dbReference type="Proteomes" id="UP001595901">
    <property type="component" value="Unassembled WGS sequence"/>
</dbReference>
<comment type="subunit">
    <text evidence="9 10">Homodimer, forms a heterotetramer with a Cas2 homodimer.</text>
</comment>
<gene>
    <name evidence="10 11" type="primary">cas1</name>
    <name evidence="11" type="ORF">ACFOSE_02145</name>
</gene>
<evidence type="ECO:0000256" key="4">
    <source>
        <dbReference type="ARBA" id="ARBA00022801"/>
    </source>
</evidence>
<dbReference type="InterPro" id="IPR002729">
    <property type="entry name" value="CRISPR-assoc_Cas1"/>
</dbReference>
<dbReference type="EMBL" id="JBHSAC010000018">
    <property type="protein sequence ID" value="MFC3931598.1"/>
    <property type="molecule type" value="Genomic_DNA"/>
</dbReference>
<keyword evidence="8 10" id="KW-0464">Manganese</keyword>
<feature type="binding site" evidence="10">
    <location>
        <position position="157"/>
    </location>
    <ligand>
        <name>Mn(2+)</name>
        <dbReference type="ChEBI" id="CHEBI:29035"/>
    </ligand>
</feature>
<feature type="binding site" evidence="10">
    <location>
        <position position="237"/>
    </location>
    <ligand>
        <name>Mn(2+)</name>
        <dbReference type="ChEBI" id="CHEBI:29035"/>
    </ligand>
</feature>
<keyword evidence="3 10" id="KW-0255">Endonuclease</keyword>
<dbReference type="PANTHER" id="PTHR34353:SF2">
    <property type="entry name" value="CRISPR-ASSOCIATED ENDONUCLEASE CAS1 1"/>
    <property type="match status" value="1"/>
</dbReference>
<dbReference type="InterPro" id="IPR042206">
    <property type="entry name" value="CRISPR-assoc_Cas1_C"/>
</dbReference>
<keyword evidence="12" id="KW-1185">Reference proteome</keyword>
<dbReference type="GO" id="GO:0004519">
    <property type="term" value="F:endonuclease activity"/>
    <property type="evidence" value="ECO:0007669"/>
    <property type="project" value="UniProtKB-KW"/>
</dbReference>
<evidence type="ECO:0000256" key="5">
    <source>
        <dbReference type="ARBA" id="ARBA00022842"/>
    </source>
</evidence>
<dbReference type="HAMAP" id="MF_01470">
    <property type="entry name" value="Cas1"/>
    <property type="match status" value="1"/>
</dbReference>
<dbReference type="EC" id="3.1.-.-" evidence="10"/>
<comment type="caution">
    <text evidence="11">The sequence shown here is derived from an EMBL/GenBank/DDBJ whole genome shotgun (WGS) entry which is preliminary data.</text>
</comment>
<feature type="binding site" evidence="10">
    <location>
        <position position="222"/>
    </location>
    <ligand>
        <name>Mn(2+)</name>
        <dbReference type="ChEBI" id="CHEBI:29035"/>
    </ligand>
</feature>
<comment type="function">
    <text evidence="10">CRISPR (clustered regularly interspaced short palindromic repeat), is an adaptive immune system that provides protection against mobile genetic elements (viruses, transposable elements and conjugative plasmids). CRISPR clusters contain spacers, sequences complementary to antecedent mobile elements, and target invading nucleic acids. CRISPR clusters are transcribed and processed into CRISPR RNA (crRNA). Acts as a dsDNA endonuclease. Involved in the integration of spacer DNA into the CRISPR cassette.</text>
</comment>
<evidence type="ECO:0000256" key="3">
    <source>
        <dbReference type="ARBA" id="ARBA00022759"/>
    </source>
</evidence>
<keyword evidence="2 10" id="KW-0479">Metal-binding</keyword>
<dbReference type="InterPro" id="IPR042211">
    <property type="entry name" value="CRISPR-assoc_Cas1_N"/>
</dbReference>
<evidence type="ECO:0000256" key="7">
    <source>
        <dbReference type="ARBA" id="ARBA00023125"/>
    </source>
</evidence>
<dbReference type="Gene3D" id="3.100.10.20">
    <property type="entry name" value="CRISPR-associated endonuclease Cas1, N-terminal domain"/>
    <property type="match status" value="1"/>
</dbReference>
<comment type="cofactor">
    <cofactor evidence="10">
        <name>Mg(2+)</name>
        <dbReference type="ChEBI" id="CHEBI:18420"/>
    </cofactor>
    <cofactor evidence="10">
        <name>Mn(2+)</name>
        <dbReference type="ChEBI" id="CHEBI:29035"/>
    </cofactor>
</comment>
<protein>
    <recommendedName>
        <fullName evidence="10">CRISPR-associated endonuclease Cas1</fullName>
        <ecNumber evidence="10">3.1.-.-</ecNumber>
    </recommendedName>
</protein>
<keyword evidence="1 10" id="KW-0540">Nuclease</keyword>
<evidence type="ECO:0000256" key="6">
    <source>
        <dbReference type="ARBA" id="ARBA00023118"/>
    </source>
</evidence>
<comment type="similarity">
    <text evidence="10">Belongs to the CRISPR-associated endonuclease Cas1 family.</text>
</comment>
<keyword evidence="5 10" id="KW-0460">Magnesium</keyword>